<dbReference type="CTD" id="4145"/>
<keyword evidence="9 18" id="KW-0067">ATP-binding</keyword>
<evidence type="ECO:0000256" key="14">
    <source>
        <dbReference type="ARBA" id="ARBA00051245"/>
    </source>
</evidence>
<evidence type="ECO:0000313" key="24">
    <source>
        <dbReference type="Proteomes" id="UP000515150"/>
    </source>
</evidence>
<dbReference type="GeneID" id="114853304"/>
<evidence type="ECO:0000256" key="9">
    <source>
        <dbReference type="ARBA" id="ARBA00022840"/>
    </source>
</evidence>
<evidence type="ECO:0000256" key="16">
    <source>
        <dbReference type="PROSITE-ProRule" id="PRU00191"/>
    </source>
</evidence>
<dbReference type="PRINTS" id="PR00401">
    <property type="entry name" value="SH2DOMAIN"/>
</dbReference>
<keyword evidence="6" id="KW-0519">Myristate</keyword>
<evidence type="ECO:0000259" key="23">
    <source>
        <dbReference type="PROSITE" id="PS50011"/>
    </source>
</evidence>
<dbReference type="PROSITE" id="PS00109">
    <property type="entry name" value="PROTEIN_KINASE_TYR"/>
    <property type="match status" value="1"/>
</dbReference>
<evidence type="ECO:0000256" key="7">
    <source>
        <dbReference type="ARBA" id="ARBA00022741"/>
    </source>
</evidence>
<keyword evidence="7 18" id="KW-0547">Nucleotide-binding</keyword>
<evidence type="ECO:0000256" key="4">
    <source>
        <dbReference type="ARBA" id="ARBA00022490"/>
    </source>
</evidence>
<evidence type="ECO:0000259" key="21">
    <source>
        <dbReference type="PROSITE" id="PS50001"/>
    </source>
</evidence>
<keyword evidence="11" id="KW-0472">Membrane</keyword>
<dbReference type="InterPro" id="IPR000719">
    <property type="entry name" value="Prot_kinase_dom"/>
</dbReference>
<dbReference type="InterPro" id="IPR050198">
    <property type="entry name" value="Non-receptor_tyrosine_kinases"/>
</dbReference>
<dbReference type="Pfam" id="PF00017">
    <property type="entry name" value="SH2"/>
    <property type="match status" value="1"/>
</dbReference>
<dbReference type="GO" id="GO:0005524">
    <property type="term" value="F:ATP binding"/>
    <property type="evidence" value="ECO:0007669"/>
    <property type="project" value="UniProtKB-UniRule"/>
</dbReference>
<dbReference type="RefSeq" id="XP_029002358.1">
    <property type="nucleotide sequence ID" value="XM_029146525.3"/>
</dbReference>
<evidence type="ECO:0000256" key="13">
    <source>
        <dbReference type="ARBA" id="ARBA00023288"/>
    </source>
</evidence>
<reference evidence="25" key="1">
    <citation type="submission" date="2025-08" db="UniProtKB">
        <authorList>
            <consortium name="RefSeq"/>
        </authorList>
    </citation>
    <scope>IDENTIFICATION</scope>
</reference>
<dbReference type="KEGG" id="bspl:114853304"/>
<dbReference type="InterPro" id="IPR036860">
    <property type="entry name" value="SH2_dom_sf"/>
</dbReference>
<proteinExistence type="inferred from homology"/>
<organism evidence="24 25">
    <name type="scientific">Betta splendens</name>
    <name type="common">Siamese fighting fish</name>
    <dbReference type="NCBI Taxonomy" id="158456"/>
    <lineage>
        <taxon>Eukaryota</taxon>
        <taxon>Metazoa</taxon>
        <taxon>Chordata</taxon>
        <taxon>Craniata</taxon>
        <taxon>Vertebrata</taxon>
        <taxon>Euteleostomi</taxon>
        <taxon>Actinopterygii</taxon>
        <taxon>Neopterygii</taxon>
        <taxon>Teleostei</taxon>
        <taxon>Neoteleostei</taxon>
        <taxon>Acanthomorphata</taxon>
        <taxon>Anabantaria</taxon>
        <taxon>Anabantiformes</taxon>
        <taxon>Anabantoidei</taxon>
        <taxon>Osphronemidae</taxon>
        <taxon>Betta</taxon>
    </lineage>
</organism>
<evidence type="ECO:0000256" key="17">
    <source>
        <dbReference type="PROSITE-ProRule" id="PRU00192"/>
    </source>
</evidence>
<dbReference type="EC" id="2.7.10.2" evidence="19"/>
<dbReference type="InterPro" id="IPR001245">
    <property type="entry name" value="Ser-Thr/Tyr_kinase_cat_dom"/>
</dbReference>
<dbReference type="FunFam" id="1.10.510.10:FF:000376">
    <property type="entry name" value="Tyrosine-protein kinase"/>
    <property type="match status" value="1"/>
</dbReference>
<evidence type="ECO:0000256" key="19">
    <source>
        <dbReference type="RuleBase" id="RU362096"/>
    </source>
</evidence>
<dbReference type="SMART" id="SM00252">
    <property type="entry name" value="SH2"/>
    <property type="match status" value="1"/>
</dbReference>
<keyword evidence="13" id="KW-0449">Lipoprotein</keyword>
<dbReference type="SMART" id="SM00219">
    <property type="entry name" value="TyrKc"/>
    <property type="match status" value="1"/>
</dbReference>
<evidence type="ECO:0000256" key="2">
    <source>
        <dbReference type="ARBA" id="ARBA00004496"/>
    </source>
</evidence>
<dbReference type="PRINTS" id="PR00109">
    <property type="entry name" value="TYRKINASE"/>
</dbReference>
<evidence type="ECO:0000256" key="10">
    <source>
        <dbReference type="ARBA" id="ARBA00022999"/>
    </source>
</evidence>
<dbReference type="AlphaFoldDB" id="A0A6P7M864"/>
<dbReference type="SUPFAM" id="SSF50044">
    <property type="entry name" value="SH3-domain"/>
    <property type="match status" value="1"/>
</dbReference>
<dbReference type="Pfam" id="PF07714">
    <property type="entry name" value="PK_Tyr_Ser-Thr"/>
    <property type="match status" value="1"/>
</dbReference>
<dbReference type="Gene3D" id="3.30.505.10">
    <property type="entry name" value="SH2 domain"/>
    <property type="match status" value="1"/>
</dbReference>
<keyword evidence="24" id="KW-1185">Reference proteome</keyword>
<evidence type="ECO:0000256" key="20">
    <source>
        <dbReference type="SAM" id="MobiDB-lite"/>
    </source>
</evidence>
<dbReference type="FunFam" id="3.30.505.10:FF:000023">
    <property type="entry name" value="Tyrosine-protein kinase"/>
    <property type="match status" value="1"/>
</dbReference>
<evidence type="ECO:0000256" key="18">
    <source>
        <dbReference type="PROSITE-ProRule" id="PRU10141"/>
    </source>
</evidence>
<dbReference type="InterPro" id="IPR036028">
    <property type="entry name" value="SH3-like_dom_sf"/>
</dbReference>
<evidence type="ECO:0000256" key="15">
    <source>
        <dbReference type="ARBA" id="ARBA00061845"/>
    </source>
</evidence>
<dbReference type="SUPFAM" id="SSF55550">
    <property type="entry name" value="SH2 domain"/>
    <property type="match status" value="1"/>
</dbReference>
<evidence type="ECO:0000256" key="12">
    <source>
        <dbReference type="ARBA" id="ARBA00023137"/>
    </source>
</evidence>
<dbReference type="FunFam" id="3.30.200.20:FF:000053">
    <property type="entry name" value="Tyrosine-protein kinase"/>
    <property type="match status" value="1"/>
</dbReference>
<comment type="subunit">
    <text evidence="15">Interacts with KIT.</text>
</comment>
<keyword evidence="10 16" id="KW-0727">SH2 domain</keyword>
<comment type="subcellular location">
    <subcellularLocation>
        <location evidence="2">Cytoplasm</location>
    </subcellularLocation>
    <subcellularLocation>
        <location evidence="1">Membrane</location>
    </subcellularLocation>
</comment>
<dbReference type="GO" id="GO:0004715">
    <property type="term" value="F:non-membrane spanning protein tyrosine kinase activity"/>
    <property type="evidence" value="ECO:0007669"/>
    <property type="project" value="UniProtKB-EC"/>
</dbReference>
<feature type="domain" description="SH3" evidence="22">
    <location>
        <begin position="7"/>
        <end position="69"/>
    </location>
</feature>
<dbReference type="InterPro" id="IPR011009">
    <property type="entry name" value="Kinase-like_dom_sf"/>
</dbReference>
<keyword evidence="8 19" id="KW-0418">Kinase</keyword>
<dbReference type="FunFam" id="2.30.30.40:FF:000145">
    <property type="entry name" value="Tyrosine-protein kinase"/>
    <property type="match status" value="1"/>
</dbReference>
<dbReference type="Gene3D" id="2.30.30.40">
    <property type="entry name" value="SH3 Domains"/>
    <property type="match status" value="1"/>
</dbReference>
<sequence length="462" mass="51299">MAKMSWAAGTQCVAKGDHKKPKAGELAYHKGDILTVVDTSARKGYCMARHNATGAEGLINLSSVREREALRVDPSLSLMPWFHGKISGPEAVGKLLPAEDGLFLVRESIRHPGDYVLCVSVSGDVIHYRVIYKDNKLTIDNTQYFYNLIDMIEFYSKNKGSIATTLLKPKPKQGAKSAELELSKAGWLLDITKLTLGENIGEGEFGAVHEGQYMGQRVAVKTIKCDVTAQAFLQETTVMTKLQHKNLVRLLGVILHKGLLIVTELMSKGNLVNFLRTRGRSVVKSAQLLRFSLDVCEGMEYLESKKLVHRDLAARNVLVSDDGVAKVSDFGLTKVDSKAPDNAKLPVKWTAPEALKKEKFSTKSDVWSYGVLLWEIFSYGRQPYPKMSLVEVKERVQVGYRMDAPEDCAPAVYAIMRMCWEPEPRKRPAFHKLREKLEREVGASSPAPGSQRRGGVRSASGC</sequence>
<dbReference type="InterPro" id="IPR001452">
    <property type="entry name" value="SH3_domain"/>
</dbReference>
<evidence type="ECO:0000256" key="11">
    <source>
        <dbReference type="ARBA" id="ARBA00023136"/>
    </source>
</evidence>
<dbReference type="PANTHER" id="PTHR24418">
    <property type="entry name" value="TYROSINE-PROTEIN KINASE"/>
    <property type="match status" value="1"/>
</dbReference>
<comment type="similarity">
    <text evidence="19">Belongs to the protein kinase superfamily. Tyr protein kinase family.</text>
</comment>
<feature type="binding site" evidence="18">
    <location>
        <position position="221"/>
    </location>
    <ligand>
        <name>ATP</name>
        <dbReference type="ChEBI" id="CHEBI:30616"/>
    </ligand>
</feature>
<keyword evidence="3 17" id="KW-0728">SH3 domain</keyword>
<gene>
    <name evidence="25" type="primary">matk</name>
</gene>
<dbReference type="GO" id="GO:0016020">
    <property type="term" value="C:membrane"/>
    <property type="evidence" value="ECO:0007669"/>
    <property type="project" value="UniProtKB-SubCell"/>
</dbReference>
<comment type="catalytic activity">
    <reaction evidence="14 19">
        <text>L-tyrosyl-[protein] + ATP = O-phospho-L-tyrosyl-[protein] + ADP + H(+)</text>
        <dbReference type="Rhea" id="RHEA:10596"/>
        <dbReference type="Rhea" id="RHEA-COMP:10136"/>
        <dbReference type="Rhea" id="RHEA-COMP:20101"/>
        <dbReference type="ChEBI" id="CHEBI:15378"/>
        <dbReference type="ChEBI" id="CHEBI:30616"/>
        <dbReference type="ChEBI" id="CHEBI:46858"/>
        <dbReference type="ChEBI" id="CHEBI:61978"/>
        <dbReference type="ChEBI" id="CHEBI:456216"/>
        <dbReference type="EC" id="2.7.10.2"/>
    </reaction>
</comment>
<evidence type="ECO:0000256" key="8">
    <source>
        <dbReference type="ARBA" id="ARBA00022777"/>
    </source>
</evidence>
<evidence type="ECO:0000256" key="6">
    <source>
        <dbReference type="ARBA" id="ARBA00022707"/>
    </source>
</evidence>
<feature type="domain" description="Protein kinase" evidence="23">
    <location>
        <begin position="194"/>
        <end position="441"/>
    </location>
</feature>
<evidence type="ECO:0000256" key="1">
    <source>
        <dbReference type="ARBA" id="ARBA00004370"/>
    </source>
</evidence>
<dbReference type="GO" id="GO:0005737">
    <property type="term" value="C:cytoplasm"/>
    <property type="evidence" value="ECO:0007669"/>
    <property type="project" value="UniProtKB-SubCell"/>
</dbReference>
<dbReference type="SUPFAM" id="SSF56112">
    <property type="entry name" value="Protein kinase-like (PK-like)"/>
    <property type="match status" value="1"/>
</dbReference>
<evidence type="ECO:0000256" key="3">
    <source>
        <dbReference type="ARBA" id="ARBA00022443"/>
    </source>
</evidence>
<dbReference type="OrthoDB" id="346907at2759"/>
<evidence type="ECO:0000313" key="25">
    <source>
        <dbReference type="RefSeq" id="XP_029002358.1"/>
    </source>
</evidence>
<dbReference type="Gene3D" id="1.10.510.10">
    <property type="entry name" value="Transferase(Phosphotransferase) domain 1"/>
    <property type="match status" value="1"/>
</dbReference>
<dbReference type="InterPro" id="IPR008266">
    <property type="entry name" value="Tyr_kinase_AS"/>
</dbReference>
<dbReference type="InterPro" id="IPR000980">
    <property type="entry name" value="SH2"/>
</dbReference>
<dbReference type="PROSITE" id="PS00107">
    <property type="entry name" value="PROTEIN_KINASE_ATP"/>
    <property type="match status" value="1"/>
</dbReference>
<feature type="region of interest" description="Disordered" evidence="20">
    <location>
        <begin position="437"/>
        <end position="462"/>
    </location>
</feature>
<keyword evidence="5 19" id="KW-0808">Transferase</keyword>
<keyword evidence="12 19" id="KW-0829">Tyrosine-protein kinase</keyword>
<dbReference type="Gene3D" id="3.30.200.20">
    <property type="entry name" value="Phosphorylase Kinase, domain 1"/>
    <property type="match status" value="1"/>
</dbReference>
<dbReference type="PROSITE" id="PS50011">
    <property type="entry name" value="PROTEIN_KINASE_DOM"/>
    <property type="match status" value="1"/>
</dbReference>
<dbReference type="Proteomes" id="UP000515150">
    <property type="component" value="Chromosome 4"/>
</dbReference>
<name>A0A6P7M864_BETSP</name>
<evidence type="ECO:0000256" key="5">
    <source>
        <dbReference type="ARBA" id="ARBA00022679"/>
    </source>
</evidence>
<accession>A0A6P7M864</accession>
<dbReference type="InParanoid" id="A0A6P7M864"/>
<dbReference type="InterPro" id="IPR020635">
    <property type="entry name" value="Tyr_kinase_cat_dom"/>
</dbReference>
<dbReference type="InterPro" id="IPR017441">
    <property type="entry name" value="Protein_kinase_ATP_BS"/>
</dbReference>
<feature type="domain" description="SH2" evidence="21">
    <location>
        <begin position="81"/>
        <end position="170"/>
    </location>
</feature>
<evidence type="ECO:0000259" key="22">
    <source>
        <dbReference type="PROSITE" id="PS50002"/>
    </source>
</evidence>
<protein>
    <recommendedName>
        <fullName evidence="19">Tyrosine-protein kinase</fullName>
        <ecNumber evidence="19">2.7.10.2</ecNumber>
    </recommendedName>
</protein>
<dbReference type="PROSITE" id="PS50002">
    <property type="entry name" value="SH3"/>
    <property type="match status" value="1"/>
</dbReference>
<dbReference type="PROSITE" id="PS50001">
    <property type="entry name" value="SH2"/>
    <property type="match status" value="1"/>
</dbReference>
<keyword evidence="4" id="KW-0963">Cytoplasm</keyword>
<dbReference type="SMART" id="SM00326">
    <property type="entry name" value="SH3"/>
    <property type="match status" value="1"/>
</dbReference>